<protein>
    <submittedName>
        <fullName evidence="2">Uncharacterized protein</fullName>
    </submittedName>
</protein>
<organism evidence="2 3">
    <name type="scientific">Caerostris darwini</name>
    <dbReference type="NCBI Taxonomy" id="1538125"/>
    <lineage>
        <taxon>Eukaryota</taxon>
        <taxon>Metazoa</taxon>
        <taxon>Ecdysozoa</taxon>
        <taxon>Arthropoda</taxon>
        <taxon>Chelicerata</taxon>
        <taxon>Arachnida</taxon>
        <taxon>Araneae</taxon>
        <taxon>Araneomorphae</taxon>
        <taxon>Entelegynae</taxon>
        <taxon>Araneoidea</taxon>
        <taxon>Araneidae</taxon>
        <taxon>Caerostris</taxon>
    </lineage>
</organism>
<feature type="region of interest" description="Disordered" evidence="1">
    <location>
        <begin position="46"/>
        <end position="93"/>
    </location>
</feature>
<name>A0AAV4MY09_9ARAC</name>
<evidence type="ECO:0000313" key="3">
    <source>
        <dbReference type="Proteomes" id="UP001054837"/>
    </source>
</evidence>
<dbReference type="AlphaFoldDB" id="A0AAV4MY09"/>
<reference evidence="2 3" key="1">
    <citation type="submission" date="2021-06" db="EMBL/GenBank/DDBJ databases">
        <title>Caerostris darwini draft genome.</title>
        <authorList>
            <person name="Kono N."/>
            <person name="Arakawa K."/>
        </authorList>
    </citation>
    <scope>NUCLEOTIDE SEQUENCE [LARGE SCALE GENOMIC DNA]</scope>
</reference>
<feature type="compositionally biased region" description="Basic and acidic residues" evidence="1">
    <location>
        <begin position="58"/>
        <end position="67"/>
    </location>
</feature>
<evidence type="ECO:0000256" key="1">
    <source>
        <dbReference type="SAM" id="MobiDB-lite"/>
    </source>
</evidence>
<dbReference type="EMBL" id="BPLQ01000974">
    <property type="protein sequence ID" value="GIX76830.1"/>
    <property type="molecule type" value="Genomic_DNA"/>
</dbReference>
<comment type="caution">
    <text evidence="2">The sequence shown here is derived from an EMBL/GenBank/DDBJ whole genome shotgun (WGS) entry which is preliminary data.</text>
</comment>
<evidence type="ECO:0000313" key="2">
    <source>
        <dbReference type="EMBL" id="GIX76830.1"/>
    </source>
</evidence>
<accession>A0AAV4MY09</accession>
<feature type="compositionally biased region" description="Polar residues" evidence="1">
    <location>
        <begin position="68"/>
        <end position="82"/>
    </location>
</feature>
<keyword evidence="3" id="KW-1185">Reference proteome</keyword>
<dbReference type="Proteomes" id="UP001054837">
    <property type="component" value="Unassembled WGS sequence"/>
</dbReference>
<proteinExistence type="predicted"/>
<sequence length="93" mass="10644">MLQVGVPFSSQHLAEFPFSFSFRYIRRKTSHPKKTSHVSVVPKCISRNSQRRRIHSRVVGEKEKQERNTGTTSPSQCTNKQSAGREKKKSLSV</sequence>
<gene>
    <name evidence="2" type="ORF">CDAR_217751</name>
</gene>